<protein>
    <recommendedName>
        <fullName evidence="3">FeS cluster biogenesis domain-containing protein</fullName>
    </recommendedName>
</protein>
<accession>A0ABU0CVL8</accession>
<proteinExistence type="predicted"/>
<evidence type="ECO:0000313" key="2">
    <source>
        <dbReference type="Proteomes" id="UP001232445"/>
    </source>
</evidence>
<dbReference type="Proteomes" id="UP001232445">
    <property type="component" value="Unassembled WGS sequence"/>
</dbReference>
<organism evidence="1 2">
    <name type="scientific">Caldalkalibacillus uzonensis</name>
    <dbReference type="NCBI Taxonomy" id="353224"/>
    <lineage>
        <taxon>Bacteria</taxon>
        <taxon>Bacillati</taxon>
        <taxon>Bacillota</taxon>
        <taxon>Bacilli</taxon>
        <taxon>Bacillales</taxon>
        <taxon>Bacillaceae</taxon>
        <taxon>Caldalkalibacillus</taxon>
    </lineage>
</organism>
<comment type="caution">
    <text evidence="1">The sequence shown here is derived from an EMBL/GenBank/DDBJ whole genome shotgun (WGS) entry which is preliminary data.</text>
</comment>
<dbReference type="InterPro" id="IPR049744">
    <property type="entry name" value="CC/Se_fam"/>
</dbReference>
<dbReference type="EMBL" id="JAUSUQ010000014">
    <property type="protein sequence ID" value="MDQ0340430.1"/>
    <property type="molecule type" value="Genomic_DNA"/>
</dbReference>
<dbReference type="NCBIfam" id="NF041239">
    <property type="entry name" value="Moor_selen_rel"/>
    <property type="match status" value="1"/>
</dbReference>
<sequence>MSLHVQLEDKAKTWLAAKGKTLTVQLLKARGCCGGGPMELTAHLGEPDDLQRFKEIQVDGLRIFVPYHIEQFLKKDTLDLKLWGIGPFKSIIVANGVDLF</sequence>
<name>A0ABU0CVL8_9BACI</name>
<reference evidence="1 2" key="1">
    <citation type="submission" date="2023-07" db="EMBL/GenBank/DDBJ databases">
        <title>Genomic Encyclopedia of Type Strains, Phase IV (KMG-IV): sequencing the most valuable type-strain genomes for metagenomic binning, comparative biology and taxonomic classification.</title>
        <authorList>
            <person name="Goeker M."/>
        </authorList>
    </citation>
    <scope>NUCLEOTIDE SEQUENCE [LARGE SCALE GENOMIC DNA]</scope>
    <source>
        <strain evidence="1 2">DSM 17740</strain>
    </source>
</reference>
<keyword evidence="2" id="KW-1185">Reference proteome</keyword>
<dbReference type="RefSeq" id="WP_307342051.1">
    <property type="nucleotide sequence ID" value="NZ_JAUSUQ010000014.1"/>
</dbReference>
<evidence type="ECO:0008006" key="3">
    <source>
        <dbReference type="Google" id="ProtNLM"/>
    </source>
</evidence>
<gene>
    <name evidence="1" type="ORF">J2S00_003245</name>
</gene>
<evidence type="ECO:0000313" key="1">
    <source>
        <dbReference type="EMBL" id="MDQ0340430.1"/>
    </source>
</evidence>